<organism evidence="2">
    <name type="scientific">Psychrobacter sp. (strain PRwf-1)</name>
    <dbReference type="NCBI Taxonomy" id="349106"/>
    <lineage>
        <taxon>Bacteria</taxon>
        <taxon>Pseudomonadati</taxon>
        <taxon>Pseudomonadota</taxon>
        <taxon>Gammaproteobacteria</taxon>
        <taxon>Moraxellales</taxon>
        <taxon>Moraxellaceae</taxon>
        <taxon>Psychrobacter</taxon>
    </lineage>
</organism>
<keyword evidence="1" id="KW-1133">Transmembrane helix</keyword>
<dbReference type="Pfam" id="PF12811">
    <property type="entry name" value="BaxI_1"/>
    <property type="match status" value="1"/>
</dbReference>
<feature type="transmembrane region" description="Helical" evidence="1">
    <location>
        <begin position="144"/>
        <end position="165"/>
    </location>
</feature>
<dbReference type="KEGG" id="prw:PsycPRwf_1618"/>
<dbReference type="PANTHER" id="PTHR41282:SF1">
    <property type="entry name" value="CONSERVED TRANSMEMBRANE PROTEIN-RELATED"/>
    <property type="match status" value="1"/>
</dbReference>
<name>A5WFW8_PSYWF</name>
<protein>
    <recommendedName>
        <fullName evidence="3">Bax inhibitor-1/YccA family protein</fullName>
    </recommendedName>
</protein>
<keyword evidence="1" id="KW-0472">Membrane</keyword>
<feature type="transmembrane region" description="Helical" evidence="1">
    <location>
        <begin position="171"/>
        <end position="193"/>
    </location>
</feature>
<feature type="transmembrane region" description="Helical" evidence="1">
    <location>
        <begin position="214"/>
        <end position="231"/>
    </location>
</feature>
<dbReference type="eggNOG" id="COG4760">
    <property type="taxonomic scope" value="Bacteria"/>
</dbReference>
<dbReference type="PANTHER" id="PTHR41282">
    <property type="entry name" value="CONSERVED TRANSMEMBRANE PROTEIN-RELATED"/>
    <property type="match status" value="1"/>
</dbReference>
<evidence type="ECO:0000256" key="1">
    <source>
        <dbReference type="SAM" id="Phobius"/>
    </source>
</evidence>
<dbReference type="PIRSF" id="PIRSF009160">
    <property type="entry name" value="UCP009160"/>
    <property type="match status" value="1"/>
</dbReference>
<dbReference type="AlphaFoldDB" id="A5WFW8"/>
<feature type="transmembrane region" description="Helical" evidence="1">
    <location>
        <begin position="56"/>
        <end position="77"/>
    </location>
</feature>
<dbReference type="InterPro" id="IPR010539">
    <property type="entry name" value="BaxI_1-like"/>
</dbReference>
<accession>A5WFW8</accession>
<keyword evidence="1" id="KW-0812">Transmembrane</keyword>
<feature type="transmembrane region" description="Helical" evidence="1">
    <location>
        <begin position="113"/>
        <end position="132"/>
    </location>
</feature>
<sequence>MIMANPIVSRTELAVGGKTMTVQGVVQKTSFLLGLSAIAALGFFFFIIRGGISGGMAQMITFGSMFAAFGLALFITFRPQKAKALAAPYAILEGLFLGGVSIMFMGIDPSIPANALAATFVTAAVMLGLYRSGMIKVNEKFRSIMMSAIFAIMLIYIVQWGFVLFGSTLPFLFQTGGLVAIGFSLFVVVVASFSLLLDFDNIERGVAAGISEEYEWIFGIGILATLVWMYFEFMRLLSHFQD</sequence>
<evidence type="ECO:0000313" key="2">
    <source>
        <dbReference type="EMBL" id="ABQ94559.1"/>
    </source>
</evidence>
<reference evidence="2" key="1">
    <citation type="submission" date="2007-05" db="EMBL/GenBank/DDBJ databases">
        <title>Complete sequence of chromosome of Psychrobacter sp. PRwf-1.</title>
        <authorList>
            <consortium name="US DOE Joint Genome Institute"/>
            <person name="Copeland A."/>
            <person name="Lucas S."/>
            <person name="Lapidus A."/>
            <person name="Barry K."/>
            <person name="Detter J.C."/>
            <person name="Glavina del Rio T."/>
            <person name="Hammon N."/>
            <person name="Israni S."/>
            <person name="Dalin E."/>
            <person name="Tice H."/>
            <person name="Pitluck S."/>
            <person name="Chain P."/>
            <person name="Malfatti S."/>
            <person name="Shin M."/>
            <person name="Vergez L."/>
            <person name="Schmutz J."/>
            <person name="Larimer F."/>
            <person name="Land M."/>
            <person name="Hauser L."/>
            <person name="Kyrpides N."/>
            <person name="Kim E."/>
            <person name="Tiedje J."/>
            <person name="Richardson P."/>
        </authorList>
    </citation>
    <scope>NUCLEOTIDE SEQUENCE [LARGE SCALE GENOMIC DNA]</scope>
    <source>
        <strain evidence="2">PRwf-1</strain>
    </source>
</reference>
<proteinExistence type="predicted"/>
<feature type="transmembrane region" description="Helical" evidence="1">
    <location>
        <begin position="30"/>
        <end position="50"/>
    </location>
</feature>
<evidence type="ECO:0008006" key="3">
    <source>
        <dbReference type="Google" id="ProtNLM"/>
    </source>
</evidence>
<dbReference type="EMBL" id="CP000713">
    <property type="protein sequence ID" value="ABQ94559.1"/>
    <property type="molecule type" value="Genomic_DNA"/>
</dbReference>
<gene>
    <name evidence="2" type="ordered locus">PsycPRwf_1618</name>
</gene>
<dbReference type="HOGENOM" id="CLU_074030_1_0_6"/>
<feature type="transmembrane region" description="Helical" evidence="1">
    <location>
        <begin position="89"/>
        <end position="107"/>
    </location>
</feature>